<dbReference type="Proteomes" id="UP000198748">
    <property type="component" value="Unassembled WGS sequence"/>
</dbReference>
<evidence type="ECO:0000313" key="2">
    <source>
        <dbReference type="Proteomes" id="UP000198748"/>
    </source>
</evidence>
<dbReference type="EMBL" id="FNAN01000020">
    <property type="protein sequence ID" value="SDG59389.1"/>
    <property type="molecule type" value="Genomic_DNA"/>
</dbReference>
<dbReference type="RefSeq" id="WP_176885147.1">
    <property type="nucleotide sequence ID" value="NZ_FNAN01000020.1"/>
</dbReference>
<sequence>MMTPISNHPLILPSAEHPLLTCTKHIAGILLFLLAFGHEGKAQTEKYRAGKVDSTLQIVKQKALDVVRTGFNAGDGYGEVWIRDYNTFITLSSQVHPAGTLKENLRVFFRLQGDDGNVVDGFIPSENARKSSGGYDYIYSQLEPRYAGHKNTVETDQESSLVQAVFRYIQATHDTAFLTESIGGVTVADRLERSMDFLMKKRYNRKYGLIFGATTADWGDVQPEHDWGVYLTKDSHYAIDIYDNAMMLIALDNLMQLVSSKKARWMPVRKQIAQNAMKYLWDKKQQKFIPHIYLNGSPFPASLDENKIFYHGGTAVAIEANLLSKNQILVSLNKMIENVKSSGAATIGLTLYPTYPEGSFKNKSMHPYGYQNGGDWGWFGGRMIQQLIRAGFKKEATEQLMPMLQRVIDNNGFYEWYTVDNKPKGSGTFRGEAGVLYDAITMLEEAKQ</sequence>
<proteinExistence type="predicted"/>
<dbReference type="GO" id="GO:0005975">
    <property type="term" value="P:carbohydrate metabolic process"/>
    <property type="evidence" value="ECO:0007669"/>
    <property type="project" value="InterPro"/>
</dbReference>
<gene>
    <name evidence="1" type="ORF">SAMN04487996_12086</name>
</gene>
<protein>
    <submittedName>
        <fullName evidence="1">Amylo-alpha-1,6-glucosidase</fullName>
    </submittedName>
</protein>
<dbReference type="AlphaFoldDB" id="A0A1G7VJ09"/>
<name>A0A1G7VJ09_9BACT</name>
<dbReference type="STRING" id="659014.SAMN04487996_12086"/>
<accession>A0A1G7VJ09</accession>
<dbReference type="InterPro" id="IPR008928">
    <property type="entry name" value="6-hairpin_glycosidase_sf"/>
</dbReference>
<organism evidence="1 2">
    <name type="scientific">Dyadobacter soli</name>
    <dbReference type="NCBI Taxonomy" id="659014"/>
    <lineage>
        <taxon>Bacteria</taxon>
        <taxon>Pseudomonadati</taxon>
        <taxon>Bacteroidota</taxon>
        <taxon>Cytophagia</taxon>
        <taxon>Cytophagales</taxon>
        <taxon>Spirosomataceae</taxon>
        <taxon>Dyadobacter</taxon>
    </lineage>
</organism>
<evidence type="ECO:0000313" key="1">
    <source>
        <dbReference type="EMBL" id="SDG59389.1"/>
    </source>
</evidence>
<keyword evidence="2" id="KW-1185">Reference proteome</keyword>
<dbReference type="Gene3D" id="1.50.10.10">
    <property type="match status" value="1"/>
</dbReference>
<dbReference type="SUPFAM" id="SSF48208">
    <property type="entry name" value="Six-hairpin glycosidases"/>
    <property type="match status" value="1"/>
</dbReference>
<reference evidence="2" key="1">
    <citation type="submission" date="2016-10" db="EMBL/GenBank/DDBJ databases">
        <authorList>
            <person name="Varghese N."/>
            <person name="Submissions S."/>
        </authorList>
    </citation>
    <scope>NUCLEOTIDE SEQUENCE [LARGE SCALE GENOMIC DNA]</scope>
    <source>
        <strain evidence="2">DSM 25329</strain>
    </source>
</reference>
<dbReference type="InterPro" id="IPR012341">
    <property type="entry name" value="6hp_glycosidase-like_sf"/>
</dbReference>